<reference evidence="16" key="1">
    <citation type="submission" date="2009-11" db="EMBL/GenBank/DDBJ databases">
        <title>The complete chromosome 1 of Sphaerobacter thermophilus DSM 20745.</title>
        <authorList>
            <person name="Lucas S."/>
            <person name="Copeland A."/>
            <person name="Lapidus A."/>
            <person name="Glavina del Rio T."/>
            <person name="Dalin E."/>
            <person name="Tice H."/>
            <person name="Bruce D."/>
            <person name="Goodwin L."/>
            <person name="Pitluck S."/>
            <person name="Kyrpides N."/>
            <person name="Mavromatis K."/>
            <person name="Ivanova N."/>
            <person name="Mikhailova N."/>
            <person name="LaButti K.M."/>
            <person name="Clum A."/>
            <person name="Sun H.I."/>
            <person name="Brettin T."/>
            <person name="Detter J.C."/>
            <person name="Han C."/>
            <person name="Larimer F."/>
            <person name="Land M."/>
            <person name="Hauser L."/>
            <person name="Markowitz V."/>
            <person name="Cheng J.F."/>
            <person name="Hugenholtz P."/>
            <person name="Woyke T."/>
            <person name="Wu D."/>
            <person name="Steenblock K."/>
            <person name="Schneider S."/>
            <person name="Pukall R."/>
            <person name="Goeker M."/>
            <person name="Klenk H.P."/>
            <person name="Eisen J.A."/>
        </authorList>
    </citation>
    <scope>NUCLEOTIDE SEQUENCE [LARGE SCALE GENOMIC DNA]</scope>
    <source>
        <strain evidence="16">ATCC 49802 / DSM 20745 / S 6022</strain>
    </source>
</reference>
<evidence type="ECO:0000256" key="9">
    <source>
        <dbReference type="ARBA" id="ARBA00022842"/>
    </source>
</evidence>
<keyword evidence="10 13" id="KW-0648">Protein biosynthesis</keyword>
<evidence type="ECO:0000256" key="13">
    <source>
        <dbReference type="HAMAP-Rule" id="MF_00281"/>
    </source>
</evidence>
<dbReference type="NCBIfam" id="TIGR00468">
    <property type="entry name" value="pheS"/>
    <property type="match status" value="1"/>
</dbReference>
<dbReference type="EC" id="6.1.1.20" evidence="13"/>
<proteinExistence type="inferred from homology"/>
<dbReference type="GO" id="GO:0005524">
    <property type="term" value="F:ATP binding"/>
    <property type="evidence" value="ECO:0007669"/>
    <property type="project" value="UniProtKB-UniRule"/>
</dbReference>
<dbReference type="STRING" id="479434.Sthe_1669"/>
<dbReference type="InterPro" id="IPR002319">
    <property type="entry name" value="Phenylalanyl-tRNA_Synthase"/>
</dbReference>
<dbReference type="HOGENOM" id="CLU_025086_0_1_0"/>
<keyword evidence="8 13" id="KW-0067">ATP-binding</keyword>
<comment type="similarity">
    <text evidence="2 13">Belongs to the class-II aminoacyl-tRNA synthetase family. Phe-tRNA synthetase alpha subunit type 1 subfamily.</text>
</comment>
<dbReference type="RefSeq" id="WP_012872150.1">
    <property type="nucleotide sequence ID" value="NC_013523.1"/>
</dbReference>
<dbReference type="HAMAP" id="MF_00281">
    <property type="entry name" value="Phe_tRNA_synth_alpha1"/>
    <property type="match status" value="1"/>
</dbReference>
<dbReference type="InterPro" id="IPR045864">
    <property type="entry name" value="aa-tRNA-synth_II/BPL/LPL"/>
</dbReference>
<feature type="binding site" evidence="13">
    <location>
        <position position="257"/>
    </location>
    <ligand>
        <name>Mg(2+)</name>
        <dbReference type="ChEBI" id="CHEBI:18420"/>
        <note>shared with beta subunit</note>
    </ligand>
</feature>
<dbReference type="InParanoid" id="D1C4D6"/>
<dbReference type="eggNOG" id="COG0016">
    <property type="taxonomic scope" value="Bacteria"/>
</dbReference>
<dbReference type="PANTHER" id="PTHR11538:SF41">
    <property type="entry name" value="PHENYLALANINE--TRNA LIGASE, MITOCHONDRIAL"/>
    <property type="match status" value="1"/>
</dbReference>
<evidence type="ECO:0000256" key="7">
    <source>
        <dbReference type="ARBA" id="ARBA00022741"/>
    </source>
</evidence>
<organism evidence="15 16">
    <name type="scientific">Sphaerobacter thermophilus (strain ATCC 49802 / DSM 20745 / KCCM 41009 / NCIMB 13125 / S 6022)</name>
    <dbReference type="NCBI Taxonomy" id="479434"/>
    <lineage>
        <taxon>Bacteria</taxon>
        <taxon>Pseudomonadati</taxon>
        <taxon>Thermomicrobiota</taxon>
        <taxon>Thermomicrobia</taxon>
        <taxon>Sphaerobacterales</taxon>
        <taxon>Sphaerobacterineae</taxon>
        <taxon>Sphaerobacteraceae</taxon>
        <taxon>Sphaerobacter</taxon>
    </lineage>
</organism>
<accession>D1C4D6</accession>
<keyword evidence="16" id="KW-1185">Reference proteome</keyword>
<dbReference type="SUPFAM" id="SSF55681">
    <property type="entry name" value="Class II aaRS and biotin synthetases"/>
    <property type="match status" value="1"/>
</dbReference>
<protein>
    <recommendedName>
        <fullName evidence="13">Phenylalanine--tRNA ligase alpha subunit</fullName>
        <ecNumber evidence="13">6.1.1.20</ecNumber>
    </recommendedName>
    <alternativeName>
        <fullName evidence="13">Phenylalanyl-tRNA synthetase alpha subunit</fullName>
        <shortName evidence="13">PheRS</shortName>
    </alternativeName>
</protein>
<evidence type="ECO:0000256" key="3">
    <source>
        <dbReference type="ARBA" id="ARBA00011209"/>
    </source>
</evidence>
<feature type="domain" description="Aminoacyl-transfer RNA synthetases class-II family profile" evidence="14">
    <location>
        <begin position="111"/>
        <end position="341"/>
    </location>
</feature>
<comment type="subunit">
    <text evidence="3 13">Tetramer of two alpha and two beta subunits.</text>
</comment>
<keyword evidence="7 13" id="KW-0547">Nucleotide-binding</keyword>
<dbReference type="Pfam" id="PF02912">
    <property type="entry name" value="Phe_tRNA-synt_N"/>
    <property type="match status" value="1"/>
</dbReference>
<dbReference type="EMBL" id="CP001823">
    <property type="protein sequence ID" value="ACZ39103.1"/>
    <property type="molecule type" value="Genomic_DNA"/>
</dbReference>
<gene>
    <name evidence="13" type="primary">pheS</name>
    <name evidence="15" type="ordered locus">Sthe_1669</name>
</gene>
<dbReference type="CDD" id="cd00496">
    <property type="entry name" value="PheRS_alpha_core"/>
    <property type="match status" value="1"/>
</dbReference>
<dbReference type="Proteomes" id="UP000002027">
    <property type="component" value="Chromosome 1"/>
</dbReference>
<sequence length="347" mass="39282">MNDELEQIRQRAEQDLAAACDSQALAAWYAQYLGRKGEVTSLTRRLGALPPEERPAFGQAVNALKTTLQGSFDRRQEEVRRAELTQRLEAEAVDITLPGRAPDIGTLHPVTQMIREVTDIFAHLGFQTVEGPEVEDAYYAFDALNIPKEHPARDVWDTIFIHSESREIVLRPHTSPMQIRTMEQSTPPVRVVVPGRCYRYEALDATHEWHFHQIEGLAVDERITMSDLKGVLAEFARQIFGRERKVRFRCDYFPFVEPGVDFAIDCMVCKGVGCRVCKGTGWIEILGAGMVHPNLLINVGYDPSRYTGFAFGMGVERLVMLKYGVQDIRAFYQGDVRFLAQFNRAAA</sequence>
<evidence type="ECO:0000313" key="15">
    <source>
        <dbReference type="EMBL" id="ACZ39103.1"/>
    </source>
</evidence>
<dbReference type="InterPro" id="IPR004529">
    <property type="entry name" value="Phe-tRNA-synth_IIc_asu"/>
</dbReference>
<comment type="catalytic activity">
    <reaction evidence="12 13">
        <text>tRNA(Phe) + L-phenylalanine + ATP = L-phenylalanyl-tRNA(Phe) + AMP + diphosphate + H(+)</text>
        <dbReference type="Rhea" id="RHEA:19413"/>
        <dbReference type="Rhea" id="RHEA-COMP:9668"/>
        <dbReference type="Rhea" id="RHEA-COMP:9699"/>
        <dbReference type="ChEBI" id="CHEBI:15378"/>
        <dbReference type="ChEBI" id="CHEBI:30616"/>
        <dbReference type="ChEBI" id="CHEBI:33019"/>
        <dbReference type="ChEBI" id="CHEBI:58095"/>
        <dbReference type="ChEBI" id="CHEBI:78442"/>
        <dbReference type="ChEBI" id="CHEBI:78531"/>
        <dbReference type="ChEBI" id="CHEBI:456215"/>
        <dbReference type="EC" id="6.1.1.20"/>
    </reaction>
</comment>
<dbReference type="FunCoup" id="D1C4D6">
    <property type="interactions" value="470"/>
</dbReference>
<dbReference type="OrthoDB" id="9800719at2"/>
<evidence type="ECO:0000256" key="10">
    <source>
        <dbReference type="ARBA" id="ARBA00022917"/>
    </source>
</evidence>
<dbReference type="InterPro" id="IPR010978">
    <property type="entry name" value="tRNA-bd_arm"/>
</dbReference>
<dbReference type="GO" id="GO:0000049">
    <property type="term" value="F:tRNA binding"/>
    <property type="evidence" value="ECO:0007669"/>
    <property type="project" value="InterPro"/>
</dbReference>
<evidence type="ECO:0000256" key="5">
    <source>
        <dbReference type="ARBA" id="ARBA00022598"/>
    </source>
</evidence>
<dbReference type="PANTHER" id="PTHR11538">
    <property type="entry name" value="PHENYLALANYL-TRNA SYNTHETASE"/>
    <property type="match status" value="1"/>
</dbReference>
<dbReference type="Pfam" id="PF01409">
    <property type="entry name" value="tRNA-synt_2d"/>
    <property type="match status" value="1"/>
</dbReference>
<evidence type="ECO:0000256" key="4">
    <source>
        <dbReference type="ARBA" id="ARBA00022490"/>
    </source>
</evidence>
<evidence type="ECO:0000256" key="8">
    <source>
        <dbReference type="ARBA" id="ARBA00022840"/>
    </source>
</evidence>
<reference evidence="15 16" key="2">
    <citation type="journal article" date="2010" name="Stand. Genomic Sci.">
        <title>Complete genome sequence of Desulfohalobium retbaense type strain (HR(100)).</title>
        <authorList>
            <person name="Spring S."/>
            <person name="Nolan M."/>
            <person name="Lapidus A."/>
            <person name="Glavina Del Rio T."/>
            <person name="Copeland A."/>
            <person name="Tice H."/>
            <person name="Cheng J.F."/>
            <person name="Lucas S."/>
            <person name="Land M."/>
            <person name="Chen F."/>
            <person name="Bruce D."/>
            <person name="Goodwin L."/>
            <person name="Pitluck S."/>
            <person name="Ivanova N."/>
            <person name="Mavromatis K."/>
            <person name="Mikhailova N."/>
            <person name="Pati A."/>
            <person name="Chen A."/>
            <person name="Palaniappan K."/>
            <person name="Hauser L."/>
            <person name="Chang Y.J."/>
            <person name="Jeffries C.D."/>
            <person name="Munk C."/>
            <person name="Kiss H."/>
            <person name="Chain P."/>
            <person name="Han C."/>
            <person name="Brettin T."/>
            <person name="Detter J.C."/>
            <person name="Schuler E."/>
            <person name="Goker M."/>
            <person name="Rohde M."/>
            <person name="Bristow J."/>
            <person name="Eisen J.A."/>
            <person name="Markowitz V."/>
            <person name="Hugenholtz P."/>
            <person name="Kyrpides N.C."/>
            <person name="Klenk H.P."/>
        </authorList>
    </citation>
    <scope>NUCLEOTIDE SEQUENCE [LARGE SCALE GENOMIC DNA]</scope>
    <source>
        <strain evidence="16">ATCC 49802 / DSM 20745 / S 6022</strain>
    </source>
</reference>
<name>D1C4D6_SPHTD</name>
<evidence type="ECO:0000256" key="1">
    <source>
        <dbReference type="ARBA" id="ARBA00004496"/>
    </source>
</evidence>
<dbReference type="AlphaFoldDB" id="D1C4D6"/>
<keyword evidence="9 13" id="KW-0460">Magnesium</keyword>
<keyword evidence="11 13" id="KW-0030">Aminoacyl-tRNA synthetase</keyword>
<comment type="subcellular location">
    <subcellularLocation>
        <location evidence="1 13">Cytoplasm</location>
    </subcellularLocation>
</comment>
<dbReference type="PROSITE" id="PS50862">
    <property type="entry name" value="AA_TRNA_LIGASE_II"/>
    <property type="match status" value="1"/>
</dbReference>
<dbReference type="FunFam" id="3.30.930.10:FF:000003">
    <property type="entry name" value="Phenylalanine--tRNA ligase alpha subunit"/>
    <property type="match status" value="1"/>
</dbReference>
<keyword evidence="5 13" id="KW-0436">Ligase</keyword>
<evidence type="ECO:0000256" key="2">
    <source>
        <dbReference type="ARBA" id="ARBA00010207"/>
    </source>
</evidence>
<dbReference type="KEGG" id="sti:Sthe_1669"/>
<dbReference type="InterPro" id="IPR006195">
    <property type="entry name" value="aa-tRNA-synth_II"/>
</dbReference>
<dbReference type="GO" id="GO:0005737">
    <property type="term" value="C:cytoplasm"/>
    <property type="evidence" value="ECO:0007669"/>
    <property type="project" value="UniProtKB-SubCell"/>
</dbReference>
<keyword evidence="6 13" id="KW-0479">Metal-binding</keyword>
<dbReference type="GO" id="GO:0004826">
    <property type="term" value="F:phenylalanine-tRNA ligase activity"/>
    <property type="evidence" value="ECO:0007669"/>
    <property type="project" value="UniProtKB-UniRule"/>
</dbReference>
<dbReference type="Gene3D" id="3.30.930.10">
    <property type="entry name" value="Bira Bifunctional Protein, Domain 2"/>
    <property type="match status" value="1"/>
</dbReference>
<keyword evidence="4 13" id="KW-0963">Cytoplasm</keyword>
<dbReference type="InterPro" id="IPR022911">
    <property type="entry name" value="Phe_tRNA_ligase_alpha1_bac"/>
</dbReference>
<dbReference type="GO" id="GO:0006432">
    <property type="term" value="P:phenylalanyl-tRNA aminoacylation"/>
    <property type="evidence" value="ECO:0007669"/>
    <property type="project" value="UniProtKB-UniRule"/>
</dbReference>
<evidence type="ECO:0000256" key="6">
    <source>
        <dbReference type="ARBA" id="ARBA00022723"/>
    </source>
</evidence>
<evidence type="ECO:0000259" key="14">
    <source>
        <dbReference type="PROSITE" id="PS50862"/>
    </source>
</evidence>
<dbReference type="InterPro" id="IPR004188">
    <property type="entry name" value="Phe-tRNA_ligase_II_N"/>
</dbReference>
<evidence type="ECO:0000256" key="11">
    <source>
        <dbReference type="ARBA" id="ARBA00023146"/>
    </source>
</evidence>
<evidence type="ECO:0000256" key="12">
    <source>
        <dbReference type="ARBA" id="ARBA00049255"/>
    </source>
</evidence>
<dbReference type="SUPFAM" id="SSF46589">
    <property type="entry name" value="tRNA-binding arm"/>
    <property type="match status" value="1"/>
</dbReference>
<comment type="cofactor">
    <cofactor evidence="13">
        <name>Mg(2+)</name>
        <dbReference type="ChEBI" id="CHEBI:18420"/>
    </cofactor>
    <text evidence="13">Binds 2 magnesium ions per tetramer.</text>
</comment>
<dbReference type="GO" id="GO:0000287">
    <property type="term" value="F:magnesium ion binding"/>
    <property type="evidence" value="ECO:0007669"/>
    <property type="project" value="UniProtKB-UniRule"/>
</dbReference>
<evidence type="ECO:0000313" key="16">
    <source>
        <dbReference type="Proteomes" id="UP000002027"/>
    </source>
</evidence>